<dbReference type="PANTHER" id="PTHR42850:SF2">
    <property type="entry name" value="BLL5683 PROTEIN"/>
    <property type="match status" value="1"/>
</dbReference>
<dbReference type="InterPro" id="IPR011152">
    <property type="entry name" value="Pesterase_MJ0912"/>
</dbReference>
<dbReference type="InterPro" id="IPR024654">
    <property type="entry name" value="Calcineurin-like_PHP_lpxH"/>
</dbReference>
<dbReference type="Proteomes" id="UP001237448">
    <property type="component" value="Unassembled WGS sequence"/>
</dbReference>
<proteinExistence type="inferred from homology"/>
<dbReference type="RefSeq" id="WP_307432318.1">
    <property type="nucleotide sequence ID" value="NZ_JAUSVK010000001.1"/>
</dbReference>
<name>A0ABU0FKS8_9HYPH</name>
<feature type="domain" description="Calcineurin-like phosphoesterase" evidence="2">
    <location>
        <begin position="1"/>
        <end position="179"/>
    </location>
</feature>
<evidence type="ECO:0000313" key="3">
    <source>
        <dbReference type="EMBL" id="MDQ0394724.1"/>
    </source>
</evidence>
<comment type="caution">
    <text evidence="3">The sequence shown here is derived from an EMBL/GenBank/DDBJ whole genome shotgun (WGS) entry which is preliminary data.</text>
</comment>
<organism evidence="3 4">
    <name type="scientific">Labrys monachus</name>
    <dbReference type="NCBI Taxonomy" id="217067"/>
    <lineage>
        <taxon>Bacteria</taxon>
        <taxon>Pseudomonadati</taxon>
        <taxon>Pseudomonadota</taxon>
        <taxon>Alphaproteobacteria</taxon>
        <taxon>Hyphomicrobiales</taxon>
        <taxon>Xanthobacteraceae</taxon>
        <taxon>Labrys</taxon>
    </lineage>
</organism>
<comment type="similarity">
    <text evidence="1">Belongs to the metallophosphoesterase superfamily. YfcE family.</text>
</comment>
<protein>
    <submittedName>
        <fullName evidence="3">Phosphodiesterase</fullName>
    </submittedName>
</protein>
<evidence type="ECO:0000256" key="1">
    <source>
        <dbReference type="ARBA" id="ARBA00008950"/>
    </source>
</evidence>
<accession>A0ABU0FKS8</accession>
<dbReference type="Gene3D" id="3.60.21.10">
    <property type="match status" value="1"/>
</dbReference>
<evidence type="ECO:0000313" key="4">
    <source>
        <dbReference type="Proteomes" id="UP001237448"/>
    </source>
</evidence>
<dbReference type="PANTHER" id="PTHR42850">
    <property type="entry name" value="METALLOPHOSPHOESTERASE"/>
    <property type="match status" value="1"/>
</dbReference>
<dbReference type="Pfam" id="PF12850">
    <property type="entry name" value="Metallophos_2"/>
    <property type="match status" value="1"/>
</dbReference>
<evidence type="ECO:0000259" key="2">
    <source>
        <dbReference type="Pfam" id="PF12850"/>
    </source>
</evidence>
<dbReference type="SUPFAM" id="SSF56300">
    <property type="entry name" value="Metallo-dependent phosphatases"/>
    <property type="match status" value="1"/>
</dbReference>
<sequence>MRIAVIADIHGNVVALDAVLADIARRGADMTVNLGDIVSGPLYPTETADRLMPLGFPTIRGNHDRQVLAGGLAEMGASDLFAASRLRADQTAWLAGLPATLRLSDAVLLVHGTPSSDLAYFLETIDADGFRPAAPEDIEERAGADPARLILCGHSHLQRMARTRDGRLVVNPGSVGLPAYADDLPYPHKVEAGSPHARYALIDMQARDIAVEFVSVAYAWDKAAAAAEAHGRPDWAKALRTGTMPVLPTGT</sequence>
<dbReference type="PIRSF" id="PIRSF000883">
    <property type="entry name" value="Pesterase_MJ0912"/>
    <property type="match status" value="1"/>
</dbReference>
<keyword evidence="4" id="KW-1185">Reference proteome</keyword>
<gene>
    <name evidence="3" type="ORF">J3R73_004516</name>
</gene>
<dbReference type="InterPro" id="IPR050126">
    <property type="entry name" value="Ap4A_hydrolase"/>
</dbReference>
<dbReference type="InterPro" id="IPR029052">
    <property type="entry name" value="Metallo-depent_PP-like"/>
</dbReference>
<dbReference type="EMBL" id="JAUSVK010000001">
    <property type="protein sequence ID" value="MDQ0394724.1"/>
    <property type="molecule type" value="Genomic_DNA"/>
</dbReference>
<reference evidence="3 4" key="1">
    <citation type="submission" date="2023-07" db="EMBL/GenBank/DDBJ databases">
        <title>Genomic Encyclopedia of Type Strains, Phase IV (KMG-IV): sequencing the most valuable type-strain genomes for metagenomic binning, comparative biology and taxonomic classification.</title>
        <authorList>
            <person name="Goeker M."/>
        </authorList>
    </citation>
    <scope>NUCLEOTIDE SEQUENCE [LARGE SCALE GENOMIC DNA]</scope>
    <source>
        <strain evidence="3 4">DSM 5896</strain>
    </source>
</reference>